<evidence type="ECO:0000256" key="1">
    <source>
        <dbReference type="SAM" id="Phobius"/>
    </source>
</evidence>
<keyword evidence="4" id="KW-1185">Reference proteome</keyword>
<keyword evidence="1" id="KW-1133">Transmembrane helix</keyword>
<comment type="caution">
    <text evidence="3">The sequence shown here is derived from an EMBL/GenBank/DDBJ whole genome shotgun (WGS) entry which is preliminary data.</text>
</comment>
<reference evidence="3 4" key="1">
    <citation type="journal article" date="2019" name="Int. J. Syst. Evol. Microbiol.">
        <title>The Global Catalogue of Microorganisms (GCM) 10K type strain sequencing project: providing services to taxonomists for standard genome sequencing and annotation.</title>
        <authorList>
            <consortium name="The Broad Institute Genomics Platform"/>
            <consortium name="The Broad Institute Genome Sequencing Center for Infectious Disease"/>
            <person name="Wu L."/>
            <person name="Ma J."/>
        </authorList>
    </citation>
    <scope>NUCLEOTIDE SEQUENCE [LARGE SCALE GENOMIC DNA]</scope>
    <source>
        <strain evidence="3 4">DSM 26526</strain>
    </source>
</reference>
<organism evidence="3 4">
    <name type="scientific">Haloferax chudinovii</name>
    <dbReference type="NCBI Taxonomy" id="1109010"/>
    <lineage>
        <taxon>Archaea</taxon>
        <taxon>Methanobacteriati</taxon>
        <taxon>Methanobacteriota</taxon>
        <taxon>Stenosarchaea group</taxon>
        <taxon>Halobacteria</taxon>
        <taxon>Halobacteriales</taxon>
        <taxon>Haloferacaceae</taxon>
        <taxon>Haloferax</taxon>
    </lineage>
</organism>
<gene>
    <name evidence="3" type="ORF">ACFQI8_08050</name>
</gene>
<evidence type="ECO:0000313" key="3">
    <source>
        <dbReference type="EMBL" id="MFC7129345.1"/>
    </source>
</evidence>
<feature type="domain" description="DUF8173" evidence="2">
    <location>
        <begin position="1"/>
        <end position="187"/>
    </location>
</feature>
<evidence type="ECO:0000259" key="2">
    <source>
        <dbReference type="Pfam" id="PF26514"/>
    </source>
</evidence>
<feature type="transmembrane region" description="Helical" evidence="1">
    <location>
        <begin position="142"/>
        <end position="159"/>
    </location>
</feature>
<dbReference type="AlphaFoldDB" id="A0ABD5XDI1"/>
<keyword evidence="1" id="KW-0472">Membrane</keyword>
<feature type="transmembrane region" description="Helical" evidence="1">
    <location>
        <begin position="78"/>
        <end position="103"/>
    </location>
</feature>
<dbReference type="Pfam" id="PF26514">
    <property type="entry name" value="DUF8173"/>
    <property type="match status" value="1"/>
</dbReference>
<dbReference type="Proteomes" id="UP001596460">
    <property type="component" value="Unassembled WGS sequence"/>
</dbReference>
<proteinExistence type="predicted"/>
<feature type="transmembrane region" description="Helical" evidence="1">
    <location>
        <begin position="42"/>
        <end position="62"/>
    </location>
</feature>
<dbReference type="RefSeq" id="WP_390243851.1">
    <property type="nucleotide sequence ID" value="NZ_JBHTAB010000003.1"/>
</dbReference>
<feature type="transmembrane region" description="Helical" evidence="1">
    <location>
        <begin position="109"/>
        <end position="130"/>
    </location>
</feature>
<evidence type="ECO:0000313" key="4">
    <source>
        <dbReference type="Proteomes" id="UP001596460"/>
    </source>
</evidence>
<sequence>MVPPRTSRTALLSLLGVLALAGTAAAQNLESAQQISPVFRAGGSFLLDLVVGGILVAAAPAYTRDAIAEIRDDPGGSFLWGLGVGIGGLIALALLAITIIGLLVAIPGFLALILLSIVGGAVSTVLLGSLVTGVASGGSPSLGVSLVVGALMAAVLSLVPILGSVILFVVDMLGLGVVGRNLYRAWS</sequence>
<accession>A0ABD5XDI1</accession>
<dbReference type="InterPro" id="IPR058486">
    <property type="entry name" value="DUF8173"/>
</dbReference>
<protein>
    <recommendedName>
        <fullName evidence="2">DUF8173 domain-containing protein</fullName>
    </recommendedName>
</protein>
<name>A0ABD5XDI1_9EURY</name>
<keyword evidence="1" id="KW-0812">Transmembrane</keyword>
<dbReference type="EMBL" id="JBHTAB010000003">
    <property type="protein sequence ID" value="MFC7129345.1"/>
    <property type="molecule type" value="Genomic_DNA"/>
</dbReference>